<gene>
    <name evidence="4" type="ORF">B0A49_02021</name>
</gene>
<dbReference type="EMBL" id="NAJN01000290">
    <property type="protein sequence ID" value="TKA75490.1"/>
    <property type="molecule type" value="Genomic_DNA"/>
</dbReference>
<accession>A0A4U0XF36</accession>
<dbReference type="CDD" id="cd01846">
    <property type="entry name" value="fatty_acyltransferase_like"/>
    <property type="match status" value="1"/>
</dbReference>
<dbReference type="Pfam" id="PF00657">
    <property type="entry name" value="Lipase_GDSL"/>
    <property type="match status" value="1"/>
</dbReference>
<keyword evidence="5" id="KW-1185">Reference proteome</keyword>
<dbReference type="AlphaFoldDB" id="A0A4U0XF36"/>
<evidence type="ECO:0000256" key="3">
    <source>
        <dbReference type="SAM" id="SignalP"/>
    </source>
</evidence>
<evidence type="ECO:0000256" key="1">
    <source>
        <dbReference type="ARBA" id="ARBA00022801"/>
    </source>
</evidence>
<dbReference type="OrthoDB" id="1600564at2759"/>
<keyword evidence="3" id="KW-0732">Signal</keyword>
<protein>
    <recommendedName>
        <fullName evidence="6">SGNH hydrolase-type esterase domain-containing protein</fullName>
    </recommendedName>
</protein>
<dbReference type="InterPro" id="IPR001087">
    <property type="entry name" value="GDSL"/>
</dbReference>
<evidence type="ECO:0000313" key="4">
    <source>
        <dbReference type="EMBL" id="TKA75490.1"/>
    </source>
</evidence>
<dbReference type="GO" id="GO:0016788">
    <property type="term" value="F:hydrolase activity, acting on ester bonds"/>
    <property type="evidence" value="ECO:0007669"/>
    <property type="project" value="InterPro"/>
</dbReference>
<dbReference type="PANTHER" id="PTHR45648">
    <property type="entry name" value="GDSL LIPASE/ACYLHYDROLASE FAMILY PROTEIN (AFU_ORTHOLOGUE AFUA_4G14700)"/>
    <property type="match status" value="1"/>
</dbReference>
<feature type="region of interest" description="Disordered" evidence="2">
    <location>
        <begin position="25"/>
        <end position="46"/>
    </location>
</feature>
<dbReference type="SUPFAM" id="SSF52266">
    <property type="entry name" value="SGNH hydrolase"/>
    <property type="match status" value="1"/>
</dbReference>
<evidence type="ECO:0000313" key="5">
    <source>
        <dbReference type="Proteomes" id="UP000308768"/>
    </source>
</evidence>
<sequence length="360" mass="38977">MSTITSFVLALLAMPAALAIPAPDPKPTWGWTSTTETSTTKAHETSDSITATSAVSTASSASCEKHWRGWHNVQKFFAFGDSYTTVSFNPKITQPNSANPIGNPPFPGYTSSNGPNWVDFLTATYNQSFVETYDLAYGGATVDSSLVAQYLPTVLDFRQQVNQEFLPYYENNSTVGWTSSNSLFAAFFGINDVGNSYGAQNATLNADIFVVYARLVDQLYQAGARNFLFLNVPPVNLAPNTAQYGASAVALEGAAIADFNLRLQRLATSLMVTHPDTTVFQFDTSALFGQILNKPSSYPQTANIVNTTAYCAAYANGTPAKDTFNATCGVPVNEYFWLNSLHPLYTVHDAMASQIALLLE</sequence>
<feature type="chain" id="PRO_5020600752" description="SGNH hydrolase-type esterase domain-containing protein" evidence="3">
    <location>
        <begin position="20"/>
        <end position="360"/>
    </location>
</feature>
<dbReference type="Gene3D" id="3.40.50.1110">
    <property type="entry name" value="SGNH hydrolase"/>
    <property type="match status" value="1"/>
</dbReference>
<dbReference type="InterPro" id="IPR036514">
    <property type="entry name" value="SGNH_hydro_sf"/>
</dbReference>
<keyword evidence="1" id="KW-0378">Hydrolase</keyword>
<dbReference type="InterPro" id="IPR051058">
    <property type="entry name" value="GDSL_Est/Lipase"/>
</dbReference>
<comment type="caution">
    <text evidence="4">The sequence shown here is derived from an EMBL/GenBank/DDBJ whole genome shotgun (WGS) entry which is preliminary data.</text>
</comment>
<dbReference type="PANTHER" id="PTHR45648:SF85">
    <property type="entry name" value="A, PUTATIVE (AFU_ORTHOLOGUE AFUA_2G10760)-RELATED"/>
    <property type="match status" value="1"/>
</dbReference>
<feature type="signal peptide" evidence="3">
    <location>
        <begin position="1"/>
        <end position="19"/>
    </location>
</feature>
<feature type="compositionally biased region" description="Low complexity" evidence="2">
    <location>
        <begin position="28"/>
        <end position="40"/>
    </location>
</feature>
<organism evidence="4 5">
    <name type="scientific">Cryomyces minteri</name>
    <dbReference type="NCBI Taxonomy" id="331657"/>
    <lineage>
        <taxon>Eukaryota</taxon>
        <taxon>Fungi</taxon>
        <taxon>Dikarya</taxon>
        <taxon>Ascomycota</taxon>
        <taxon>Pezizomycotina</taxon>
        <taxon>Dothideomycetes</taxon>
        <taxon>Dothideomycetes incertae sedis</taxon>
        <taxon>Cryomyces</taxon>
    </lineage>
</organism>
<name>A0A4U0XF36_9PEZI</name>
<proteinExistence type="predicted"/>
<dbReference type="STRING" id="331657.A0A4U0XF36"/>
<evidence type="ECO:0000256" key="2">
    <source>
        <dbReference type="SAM" id="MobiDB-lite"/>
    </source>
</evidence>
<evidence type="ECO:0008006" key="6">
    <source>
        <dbReference type="Google" id="ProtNLM"/>
    </source>
</evidence>
<dbReference type="Proteomes" id="UP000308768">
    <property type="component" value="Unassembled WGS sequence"/>
</dbReference>
<reference evidence="4 5" key="1">
    <citation type="submission" date="2017-03" db="EMBL/GenBank/DDBJ databases">
        <title>Genomes of endolithic fungi from Antarctica.</title>
        <authorList>
            <person name="Coleine C."/>
            <person name="Masonjones S."/>
            <person name="Stajich J.E."/>
        </authorList>
    </citation>
    <scope>NUCLEOTIDE SEQUENCE [LARGE SCALE GENOMIC DNA]</scope>
    <source>
        <strain evidence="4 5">CCFEE 5187</strain>
    </source>
</reference>